<feature type="compositionally biased region" description="Low complexity" evidence="1">
    <location>
        <begin position="246"/>
        <end position="259"/>
    </location>
</feature>
<feature type="transmembrane region" description="Helical" evidence="2">
    <location>
        <begin position="98"/>
        <end position="117"/>
    </location>
</feature>
<feature type="compositionally biased region" description="Polar residues" evidence="1">
    <location>
        <begin position="216"/>
        <end position="245"/>
    </location>
</feature>
<keyword evidence="2" id="KW-0472">Membrane</keyword>
<evidence type="ECO:0000256" key="1">
    <source>
        <dbReference type="SAM" id="MobiDB-lite"/>
    </source>
</evidence>
<organism evidence="3">
    <name type="scientific">Meiothermus ruber</name>
    <dbReference type="NCBI Taxonomy" id="277"/>
    <lineage>
        <taxon>Bacteria</taxon>
        <taxon>Thermotogati</taxon>
        <taxon>Deinococcota</taxon>
        <taxon>Deinococci</taxon>
        <taxon>Thermales</taxon>
        <taxon>Thermaceae</taxon>
        <taxon>Meiothermus</taxon>
    </lineage>
</organism>
<accession>A0A7C3DMG2</accession>
<feature type="region of interest" description="Disordered" evidence="1">
    <location>
        <begin position="124"/>
        <end position="405"/>
    </location>
</feature>
<proteinExistence type="predicted"/>
<feature type="compositionally biased region" description="Gly residues" evidence="1">
    <location>
        <begin position="326"/>
        <end position="335"/>
    </location>
</feature>
<feature type="compositionally biased region" description="Low complexity" evidence="1">
    <location>
        <begin position="304"/>
        <end position="325"/>
    </location>
</feature>
<evidence type="ECO:0000256" key="2">
    <source>
        <dbReference type="SAM" id="Phobius"/>
    </source>
</evidence>
<feature type="compositionally biased region" description="Low complexity" evidence="1">
    <location>
        <begin position="161"/>
        <end position="186"/>
    </location>
</feature>
<evidence type="ECO:0000313" key="3">
    <source>
        <dbReference type="EMBL" id="HFG19428.1"/>
    </source>
</evidence>
<dbReference type="AlphaFoldDB" id="A0A7C3DMG2"/>
<comment type="caution">
    <text evidence="3">The sequence shown here is derived from an EMBL/GenBank/DDBJ whole genome shotgun (WGS) entry which is preliminary data.</text>
</comment>
<reference evidence="3" key="1">
    <citation type="journal article" date="2020" name="mSystems">
        <title>Genome- and Community-Level Interaction Insights into Carbon Utilization and Element Cycling Functions of Hydrothermarchaeota in Hydrothermal Sediment.</title>
        <authorList>
            <person name="Zhou Z."/>
            <person name="Liu Y."/>
            <person name="Xu W."/>
            <person name="Pan J."/>
            <person name="Luo Z.H."/>
            <person name="Li M."/>
        </authorList>
    </citation>
    <scope>NUCLEOTIDE SEQUENCE [LARGE SCALE GENOMIC DNA]</scope>
    <source>
        <strain evidence="3">SpSt-524</strain>
    </source>
</reference>
<gene>
    <name evidence="3" type="ORF">ENS82_01740</name>
</gene>
<keyword evidence="2" id="KW-0812">Transmembrane</keyword>
<protein>
    <submittedName>
        <fullName evidence="3">Uncharacterized protein</fullName>
    </submittedName>
</protein>
<keyword evidence="2" id="KW-1133">Transmembrane helix</keyword>
<feature type="compositionally biased region" description="Low complexity" evidence="1">
    <location>
        <begin position="274"/>
        <end position="297"/>
    </location>
</feature>
<dbReference type="EMBL" id="DSWI01000008">
    <property type="protein sequence ID" value="HFG19428.1"/>
    <property type="molecule type" value="Genomic_DNA"/>
</dbReference>
<feature type="compositionally biased region" description="Pro residues" evidence="1">
    <location>
        <begin position="260"/>
        <end position="273"/>
    </location>
</feature>
<name>A0A7C3DMG2_MEIRU</name>
<sequence>MHRVWAARRAWRVRLWLAIGLALLLFPLAWLVHPAWVLGSLLGLLYPSRWEERRALADLDRQYGLAYRSALEAPPNHPWRNQLQLEAAASLRGARLPVFPWAFAALYVLLLGLVWVLPPLRLPSSSPAVASSPPPISQTTRSTDPAQPSPRQAEPPPPQGNPSESQPPGLEPGAAPTPAEETQPTQPDAPIQEAQGRDAQGQNQPQDAVGQDATRPGQTGENLQGREQPSSSPNGQDPAQPGQNSPNPTGQPQTDQPGQAQPPQPGQAQPPQPGQAQPAQPGNSSRPGQAQPSQPGQAQPPQPGQAQPGQQPGQGQPSRDNPGQGQARGGEGGSPQGQTPQARPPQNLPLRTERPAGEAPLSRGENRQGRPAPLPSPWASGQPPQNVQRQAEKYLESEPLPPEVRDVLRRYFELPPP</sequence>